<accession>A0AAV0UXI9</accession>
<reference evidence="2" key="1">
    <citation type="submission" date="2022-12" db="EMBL/GenBank/DDBJ databases">
        <authorList>
            <person name="Webb A."/>
        </authorList>
    </citation>
    <scope>NUCLEOTIDE SEQUENCE</scope>
    <source>
        <strain evidence="2">Pd1</strain>
    </source>
</reference>
<organism evidence="2 3">
    <name type="scientific">Peronospora destructor</name>
    <dbReference type="NCBI Taxonomy" id="86335"/>
    <lineage>
        <taxon>Eukaryota</taxon>
        <taxon>Sar</taxon>
        <taxon>Stramenopiles</taxon>
        <taxon>Oomycota</taxon>
        <taxon>Peronosporomycetes</taxon>
        <taxon>Peronosporales</taxon>
        <taxon>Peronosporaceae</taxon>
        <taxon>Peronospora</taxon>
    </lineage>
</organism>
<keyword evidence="3" id="KW-1185">Reference proteome</keyword>
<gene>
    <name evidence="2" type="ORF">PDE001_LOCUS7185</name>
</gene>
<dbReference type="Proteomes" id="UP001162029">
    <property type="component" value="Unassembled WGS sequence"/>
</dbReference>
<comment type="caution">
    <text evidence="2">The sequence shown here is derived from an EMBL/GenBank/DDBJ whole genome shotgun (WGS) entry which is preliminary data.</text>
</comment>
<evidence type="ECO:0000313" key="3">
    <source>
        <dbReference type="Proteomes" id="UP001162029"/>
    </source>
</evidence>
<name>A0AAV0UXI9_9STRA</name>
<proteinExistence type="predicted"/>
<dbReference type="EMBL" id="CANTFM010001437">
    <property type="protein sequence ID" value="CAI5739389.1"/>
    <property type="molecule type" value="Genomic_DNA"/>
</dbReference>
<feature type="compositionally biased region" description="Basic and acidic residues" evidence="1">
    <location>
        <begin position="67"/>
        <end position="84"/>
    </location>
</feature>
<evidence type="ECO:0000256" key="1">
    <source>
        <dbReference type="SAM" id="MobiDB-lite"/>
    </source>
</evidence>
<feature type="region of interest" description="Disordered" evidence="1">
    <location>
        <begin position="267"/>
        <end position="286"/>
    </location>
</feature>
<feature type="region of interest" description="Disordered" evidence="1">
    <location>
        <begin position="67"/>
        <end position="97"/>
    </location>
</feature>
<dbReference type="AlphaFoldDB" id="A0AAV0UXI9"/>
<protein>
    <submittedName>
        <fullName evidence="2">Uncharacterized protein</fullName>
    </submittedName>
</protein>
<sequence>MQLLSRAAAERAKNWSKVEDRYLAKVFMKFRHLPLVYEVISYEDMFQERDRTPEQIERRVKYLKLHRETHDSSDEDKREQSKLDDEQDEVPGKYRRAVRESRLEKDLAAFDTVRPRRRLRRGVDFSDNDSDDDMLLGGSMSITVEPLHSSSATTTSEAAVGVSDAISDQERNDAHPAGYSSSEVSSTRVNDALDESHCQDMEATQVLQDFQQSCLEHQIEQPTKAQPDDTEVAPIRIVAEVTTIDGADAGSGDGPETVIAETEAATITDSRDDVAPDDAANAHPHKRVRAAEDEIGIPAKKIHRKRVEVAPNADAFLNQ</sequence>
<evidence type="ECO:0000313" key="2">
    <source>
        <dbReference type="EMBL" id="CAI5739389.1"/>
    </source>
</evidence>